<organism evidence="2 3">
    <name type="scientific">Shimia isoporae</name>
    <dbReference type="NCBI Taxonomy" id="647720"/>
    <lineage>
        <taxon>Bacteria</taxon>
        <taxon>Pseudomonadati</taxon>
        <taxon>Pseudomonadota</taxon>
        <taxon>Alphaproteobacteria</taxon>
        <taxon>Rhodobacterales</taxon>
        <taxon>Roseobacteraceae</taxon>
    </lineage>
</organism>
<reference evidence="2 3" key="1">
    <citation type="submission" date="2019-03" db="EMBL/GenBank/DDBJ databases">
        <title>Genomic Encyclopedia of Archaeal and Bacterial Type Strains, Phase II (KMG-II): from individual species to whole genera.</title>
        <authorList>
            <person name="Goeker M."/>
        </authorList>
    </citation>
    <scope>NUCLEOTIDE SEQUENCE [LARGE SCALE GENOMIC DNA]</scope>
    <source>
        <strain evidence="2 3">DSM 26433</strain>
    </source>
</reference>
<comment type="caution">
    <text evidence="2">The sequence shown here is derived from an EMBL/GenBank/DDBJ whole genome shotgun (WGS) entry which is preliminary data.</text>
</comment>
<dbReference type="InterPro" id="IPR020308">
    <property type="entry name" value="Uncharacterised_Ynq1"/>
</dbReference>
<accession>A0A4R1NPS0</accession>
<keyword evidence="1" id="KW-0472">Membrane</keyword>
<dbReference type="OrthoDB" id="7658896at2"/>
<evidence type="ECO:0000313" key="3">
    <source>
        <dbReference type="Proteomes" id="UP000295673"/>
    </source>
</evidence>
<dbReference type="AlphaFoldDB" id="A0A4R1NPS0"/>
<dbReference type="EMBL" id="SMGR01000001">
    <property type="protein sequence ID" value="TCL09851.1"/>
    <property type="molecule type" value="Genomic_DNA"/>
</dbReference>
<name>A0A4R1NPS0_9RHOB</name>
<gene>
    <name evidence="2" type="ORF">BXY66_1916</name>
</gene>
<feature type="transmembrane region" description="Helical" evidence="1">
    <location>
        <begin position="50"/>
        <end position="68"/>
    </location>
</feature>
<sequence>MSGEGKIQKQRRQGRFAAITIAGTGVYWILAIAAGNFWDLSDRTKGLLDLIALAGFVFALVQIFRMAMDRRETKG</sequence>
<keyword evidence="1" id="KW-0812">Transmembrane</keyword>
<keyword evidence="3" id="KW-1185">Reference proteome</keyword>
<proteinExistence type="predicted"/>
<protein>
    <submittedName>
        <fullName evidence="2">Uncharacterized protein</fullName>
    </submittedName>
</protein>
<keyword evidence="1" id="KW-1133">Transmembrane helix</keyword>
<feature type="transmembrane region" description="Helical" evidence="1">
    <location>
        <begin position="16"/>
        <end position="38"/>
    </location>
</feature>
<evidence type="ECO:0000256" key="1">
    <source>
        <dbReference type="SAM" id="Phobius"/>
    </source>
</evidence>
<dbReference type="RefSeq" id="WP_132859850.1">
    <property type="nucleotide sequence ID" value="NZ_SMGR01000001.1"/>
</dbReference>
<dbReference type="Pfam" id="PF17272">
    <property type="entry name" value="DUF5337"/>
    <property type="match status" value="1"/>
</dbReference>
<dbReference type="Proteomes" id="UP000295673">
    <property type="component" value="Unassembled WGS sequence"/>
</dbReference>
<evidence type="ECO:0000313" key="2">
    <source>
        <dbReference type="EMBL" id="TCL09851.1"/>
    </source>
</evidence>